<dbReference type="SUPFAM" id="SSF53474">
    <property type="entry name" value="alpha/beta-Hydrolases"/>
    <property type="match status" value="1"/>
</dbReference>
<dbReference type="EMBL" id="AP023418">
    <property type="protein sequence ID" value="BCK81781.1"/>
    <property type="molecule type" value="Genomic_DNA"/>
</dbReference>
<name>A0A810Q8G4_9FIRM</name>
<reference evidence="2" key="1">
    <citation type="submission" date="2020-09" db="EMBL/GenBank/DDBJ databases">
        <title>New species isolated from human feces.</title>
        <authorList>
            <person name="Kitahara M."/>
            <person name="Shigeno Y."/>
            <person name="Shime M."/>
            <person name="Matsumoto Y."/>
            <person name="Nakamura S."/>
            <person name="Motooka D."/>
            <person name="Fukuoka S."/>
            <person name="Nishikawa H."/>
            <person name="Benno Y."/>
        </authorList>
    </citation>
    <scope>NUCLEOTIDE SEQUENCE</scope>
    <source>
        <strain evidence="2">MM50</strain>
    </source>
</reference>
<accession>A0A810Q8G4</accession>
<keyword evidence="3" id="KW-1185">Reference proteome</keyword>
<dbReference type="InterPro" id="IPR029058">
    <property type="entry name" value="AB_hydrolase_fold"/>
</dbReference>
<feature type="domain" description="AB hydrolase-1" evidence="1">
    <location>
        <begin position="15"/>
        <end position="247"/>
    </location>
</feature>
<evidence type="ECO:0000313" key="3">
    <source>
        <dbReference type="Proteomes" id="UP000681035"/>
    </source>
</evidence>
<dbReference type="InterPro" id="IPR000073">
    <property type="entry name" value="AB_hydrolase_1"/>
</dbReference>
<dbReference type="RefSeq" id="WP_213540454.1">
    <property type="nucleotide sequence ID" value="NZ_AP023418.1"/>
</dbReference>
<proteinExistence type="predicted"/>
<dbReference type="AlphaFoldDB" id="A0A810Q8G4"/>
<protein>
    <recommendedName>
        <fullName evidence="1">AB hydrolase-1 domain-containing protein</fullName>
    </recommendedName>
</protein>
<sequence>MKYFEFGQEHPELMVMLHGGGVCYRGALPVAEEMAKTYHVVLVAYDGFNPDEPETQFRSVPDEARRLGDYIVERYGGKIDILYGVSYGTFVLMDVLADKWLTITTTIANGMPTMDYADIKSPVLQNLYIFFLTGFSYWLIGKAGPIRKKLVCKMMGRTEESFDRIVYKDATWQSWVNQDKYMIGRHRNFDLFKRTDMYIWHGIASSTEKKLAKHVRAWQDKGYAFTYKVFPNMGHGTLAGEHPREFSKEVQAAHQCSLQKEKR</sequence>
<dbReference type="KEGG" id="vcop:MM50RIKEN_15440"/>
<evidence type="ECO:0000313" key="2">
    <source>
        <dbReference type="EMBL" id="BCK81781.1"/>
    </source>
</evidence>
<dbReference type="Gene3D" id="3.40.50.1820">
    <property type="entry name" value="alpha/beta hydrolase"/>
    <property type="match status" value="1"/>
</dbReference>
<gene>
    <name evidence="2" type="ORF">MM50RIKEN_15440</name>
</gene>
<organism evidence="2 3">
    <name type="scientific">Vescimonas coprocola</name>
    <dbReference type="NCBI Taxonomy" id="2714355"/>
    <lineage>
        <taxon>Bacteria</taxon>
        <taxon>Bacillati</taxon>
        <taxon>Bacillota</taxon>
        <taxon>Clostridia</taxon>
        <taxon>Eubacteriales</taxon>
        <taxon>Oscillospiraceae</taxon>
        <taxon>Vescimonas</taxon>
    </lineage>
</organism>
<dbReference type="Pfam" id="PF12697">
    <property type="entry name" value="Abhydrolase_6"/>
    <property type="match status" value="1"/>
</dbReference>
<dbReference type="Proteomes" id="UP000681035">
    <property type="component" value="Chromosome"/>
</dbReference>
<evidence type="ECO:0000259" key="1">
    <source>
        <dbReference type="Pfam" id="PF12697"/>
    </source>
</evidence>